<dbReference type="GO" id="GO:0016020">
    <property type="term" value="C:membrane"/>
    <property type="evidence" value="ECO:0007669"/>
    <property type="project" value="TreeGrafter"/>
</dbReference>
<dbReference type="PANTHER" id="PTHR10174">
    <property type="entry name" value="ALPHA-TOCOPHEROL TRANSFER PROTEIN-RELATED"/>
    <property type="match status" value="1"/>
</dbReference>
<keyword evidence="4" id="KW-1185">Reference proteome</keyword>
<accession>A0A9P0MGE5</accession>
<name>A0A9P0MGE5_NEZVI</name>
<dbReference type="InterPro" id="IPR036273">
    <property type="entry name" value="CRAL/TRIO_N_dom_sf"/>
</dbReference>
<evidence type="ECO:0000259" key="2">
    <source>
        <dbReference type="PROSITE" id="PS50191"/>
    </source>
</evidence>
<dbReference type="SMART" id="SM00516">
    <property type="entry name" value="SEC14"/>
    <property type="match status" value="1"/>
</dbReference>
<dbReference type="Gene3D" id="3.40.525.10">
    <property type="entry name" value="CRAL-TRIO lipid binding domain"/>
    <property type="match status" value="1"/>
</dbReference>
<dbReference type="InterPro" id="IPR001251">
    <property type="entry name" value="CRAL-TRIO_dom"/>
</dbReference>
<dbReference type="Proteomes" id="UP001152798">
    <property type="component" value="Chromosome 3"/>
</dbReference>
<dbReference type="CDD" id="cd00170">
    <property type="entry name" value="SEC14"/>
    <property type="match status" value="1"/>
</dbReference>
<evidence type="ECO:0000313" key="3">
    <source>
        <dbReference type="EMBL" id="CAH1397583.1"/>
    </source>
</evidence>
<dbReference type="InterPro" id="IPR036865">
    <property type="entry name" value="CRAL-TRIO_dom_sf"/>
</dbReference>
<dbReference type="GO" id="GO:1902936">
    <property type="term" value="F:phosphatidylinositol bisphosphate binding"/>
    <property type="evidence" value="ECO:0007669"/>
    <property type="project" value="TreeGrafter"/>
</dbReference>
<feature type="compositionally biased region" description="Basic and acidic residues" evidence="1">
    <location>
        <begin position="279"/>
        <end position="291"/>
    </location>
</feature>
<gene>
    <name evidence="3" type="ORF">NEZAVI_LOCUS7379</name>
</gene>
<organism evidence="3 4">
    <name type="scientific">Nezara viridula</name>
    <name type="common">Southern green stink bug</name>
    <name type="synonym">Cimex viridulus</name>
    <dbReference type="NCBI Taxonomy" id="85310"/>
    <lineage>
        <taxon>Eukaryota</taxon>
        <taxon>Metazoa</taxon>
        <taxon>Ecdysozoa</taxon>
        <taxon>Arthropoda</taxon>
        <taxon>Hexapoda</taxon>
        <taxon>Insecta</taxon>
        <taxon>Pterygota</taxon>
        <taxon>Neoptera</taxon>
        <taxon>Paraneoptera</taxon>
        <taxon>Hemiptera</taxon>
        <taxon>Heteroptera</taxon>
        <taxon>Panheteroptera</taxon>
        <taxon>Pentatomomorpha</taxon>
        <taxon>Pentatomoidea</taxon>
        <taxon>Pentatomidae</taxon>
        <taxon>Pentatominae</taxon>
        <taxon>Nezara</taxon>
    </lineage>
</organism>
<protein>
    <recommendedName>
        <fullName evidence="2">CRAL-TRIO domain-containing protein</fullName>
    </recommendedName>
</protein>
<sequence length="303" mass="35286">MPASETSDKKWWSVKAEDLIDKDKRYKKEDIQALRTWLEKQPHLPTISDEQLLVFLAACNFSIEASKKTIDMNYTLRTKNPRMWKERDIDHPSLDTIRDTIQFGVLPQRKGHPAIFVYRVLPMEASLYDVELVLRIGYMVQDLSQLLAGPNPDGYIFIIDMANVTLGHILRNPLTLYATALKYAQEASCCTIRGFHFMNSGPILETFLNMLRPFINAEVWKLIVAHDKTKGLEKHFDPEDFPSDYHGKGPSIEELCKKYYNMIREYKPWFAYEETLRVDEEKRPPDSKAADELQGSFRKLEFD</sequence>
<dbReference type="Pfam" id="PF00650">
    <property type="entry name" value="CRAL_TRIO"/>
    <property type="match status" value="1"/>
</dbReference>
<dbReference type="EMBL" id="OV725079">
    <property type="protein sequence ID" value="CAH1397583.1"/>
    <property type="molecule type" value="Genomic_DNA"/>
</dbReference>
<dbReference type="SUPFAM" id="SSF46938">
    <property type="entry name" value="CRAL/TRIO N-terminal domain"/>
    <property type="match status" value="1"/>
</dbReference>
<evidence type="ECO:0000256" key="1">
    <source>
        <dbReference type="SAM" id="MobiDB-lite"/>
    </source>
</evidence>
<dbReference type="AlphaFoldDB" id="A0A9P0MGE5"/>
<dbReference type="PANTHER" id="PTHR10174:SF222">
    <property type="entry name" value="GH10083P-RELATED"/>
    <property type="match status" value="1"/>
</dbReference>
<proteinExistence type="predicted"/>
<dbReference type="PROSITE" id="PS50191">
    <property type="entry name" value="CRAL_TRIO"/>
    <property type="match status" value="1"/>
</dbReference>
<feature type="region of interest" description="Disordered" evidence="1">
    <location>
        <begin position="279"/>
        <end position="303"/>
    </location>
</feature>
<reference evidence="3" key="1">
    <citation type="submission" date="2022-01" db="EMBL/GenBank/DDBJ databases">
        <authorList>
            <person name="King R."/>
        </authorList>
    </citation>
    <scope>NUCLEOTIDE SEQUENCE</scope>
</reference>
<dbReference type="SUPFAM" id="SSF52087">
    <property type="entry name" value="CRAL/TRIO domain"/>
    <property type="match status" value="1"/>
</dbReference>
<evidence type="ECO:0000313" key="4">
    <source>
        <dbReference type="Proteomes" id="UP001152798"/>
    </source>
</evidence>
<feature type="domain" description="CRAL-TRIO" evidence="2">
    <location>
        <begin position="93"/>
        <end position="253"/>
    </location>
</feature>
<dbReference type="OrthoDB" id="6432525at2759"/>